<keyword evidence="5 7" id="KW-1133">Transmembrane helix</keyword>
<feature type="transmembrane region" description="Helical" evidence="7">
    <location>
        <begin position="79"/>
        <end position="102"/>
    </location>
</feature>
<dbReference type="EMBL" id="CP060007">
    <property type="protein sequence ID" value="QNA46588.1"/>
    <property type="molecule type" value="Genomic_DNA"/>
</dbReference>
<dbReference type="GO" id="GO:0015341">
    <property type="term" value="F:zinc efflux antiporter activity"/>
    <property type="evidence" value="ECO:0007669"/>
    <property type="project" value="TreeGrafter"/>
</dbReference>
<dbReference type="InterPro" id="IPR050291">
    <property type="entry name" value="CDF_Transporter"/>
</dbReference>
<comment type="similarity">
    <text evidence="2">Belongs to the cation diffusion facilitator (CDF) transporter (TC 2.A.4) family.</text>
</comment>
<keyword evidence="11" id="KW-1185">Reference proteome</keyword>
<evidence type="ECO:0000256" key="4">
    <source>
        <dbReference type="ARBA" id="ARBA00022692"/>
    </source>
</evidence>
<evidence type="ECO:0000256" key="1">
    <source>
        <dbReference type="ARBA" id="ARBA00004141"/>
    </source>
</evidence>
<dbReference type="Gene3D" id="1.20.1510.10">
    <property type="entry name" value="Cation efflux protein transmembrane domain"/>
    <property type="match status" value="1"/>
</dbReference>
<feature type="domain" description="Cation efflux protein cytoplasmic" evidence="9">
    <location>
        <begin position="210"/>
        <end position="287"/>
    </location>
</feature>
<dbReference type="RefSeq" id="WP_182806480.1">
    <property type="nucleotide sequence ID" value="NZ_CP060007.1"/>
</dbReference>
<feature type="transmembrane region" description="Helical" evidence="7">
    <location>
        <begin position="153"/>
        <end position="172"/>
    </location>
</feature>
<protein>
    <submittedName>
        <fullName evidence="10">Cation transporter</fullName>
    </submittedName>
</protein>
<feature type="transmembrane region" description="Helical" evidence="7">
    <location>
        <begin position="178"/>
        <end position="195"/>
    </location>
</feature>
<dbReference type="PANTHER" id="PTHR43840">
    <property type="entry name" value="MITOCHONDRIAL METAL TRANSPORTER 1-RELATED"/>
    <property type="match status" value="1"/>
</dbReference>
<evidence type="ECO:0000313" key="10">
    <source>
        <dbReference type="EMBL" id="QNA46588.1"/>
    </source>
</evidence>
<dbReference type="SUPFAM" id="SSF160240">
    <property type="entry name" value="Cation efflux protein cytoplasmic domain-like"/>
    <property type="match status" value="1"/>
</dbReference>
<dbReference type="Pfam" id="PF16916">
    <property type="entry name" value="ZT_dimer"/>
    <property type="match status" value="1"/>
</dbReference>
<evidence type="ECO:0000256" key="2">
    <source>
        <dbReference type="ARBA" id="ARBA00008114"/>
    </source>
</evidence>
<evidence type="ECO:0000256" key="7">
    <source>
        <dbReference type="SAM" id="Phobius"/>
    </source>
</evidence>
<organism evidence="10 11">
    <name type="scientific">Lacibacter sediminis</name>
    <dbReference type="NCBI Taxonomy" id="2760713"/>
    <lineage>
        <taxon>Bacteria</taxon>
        <taxon>Pseudomonadati</taxon>
        <taxon>Bacteroidota</taxon>
        <taxon>Chitinophagia</taxon>
        <taxon>Chitinophagales</taxon>
        <taxon>Chitinophagaceae</taxon>
        <taxon>Lacibacter</taxon>
    </lineage>
</organism>
<feature type="transmembrane region" description="Helical" evidence="7">
    <location>
        <begin position="12"/>
        <end position="36"/>
    </location>
</feature>
<keyword evidence="3" id="KW-0813">Transport</keyword>
<evidence type="ECO:0000256" key="5">
    <source>
        <dbReference type="ARBA" id="ARBA00022989"/>
    </source>
</evidence>
<feature type="transmembrane region" description="Helical" evidence="7">
    <location>
        <begin position="42"/>
        <end position="58"/>
    </location>
</feature>
<keyword evidence="6 7" id="KW-0472">Membrane</keyword>
<sequence length="328" mass="37068">MNNNDLFYIRLSFFFSTLICAVKFVAWFVTGSLVILSDALESIINVVAAAFAWYSIYLSNKPRDTEHPYGHGKIEFFSIGFEGAMILIAGFGILIQAILFFFNPPELHALTAGLWLTIAGGAANFLLGFFLVKKGKQNNSLTLHGNGKHILSDSYSSIGVVVAIVLILLTGYKWIDPIASAIAAAIIIYTGFKLMSKSVRGLMDEVDMKIVEELVTILKEQRQPNWIDMHNLRVQRYGSLYHVDCHVTMPYYFSLEEVHEEITKLDKILNSNFQKGSIEFFIHTDPCITSSCTHCQLADCNVRKQPFIQKIEWSKENLLPNRKHSFPE</sequence>
<reference evidence="11" key="1">
    <citation type="submission" date="2020-08" db="EMBL/GenBank/DDBJ databases">
        <title>Lacibacter sp. S13-6-6 genome sequencing.</title>
        <authorList>
            <person name="Jin L."/>
        </authorList>
    </citation>
    <scope>NUCLEOTIDE SEQUENCE [LARGE SCALE GENOMIC DNA]</scope>
    <source>
        <strain evidence="11">S13-6-6</strain>
    </source>
</reference>
<comment type="subcellular location">
    <subcellularLocation>
        <location evidence="1">Membrane</location>
        <topology evidence="1">Multi-pass membrane protein</topology>
    </subcellularLocation>
</comment>
<evidence type="ECO:0000259" key="9">
    <source>
        <dbReference type="Pfam" id="PF16916"/>
    </source>
</evidence>
<dbReference type="InterPro" id="IPR027469">
    <property type="entry name" value="Cation_efflux_TMD_sf"/>
</dbReference>
<evidence type="ECO:0000313" key="11">
    <source>
        <dbReference type="Proteomes" id="UP000515344"/>
    </source>
</evidence>
<dbReference type="Pfam" id="PF01545">
    <property type="entry name" value="Cation_efflux"/>
    <property type="match status" value="1"/>
</dbReference>
<dbReference type="SUPFAM" id="SSF161111">
    <property type="entry name" value="Cation efflux protein transmembrane domain-like"/>
    <property type="match status" value="1"/>
</dbReference>
<dbReference type="InterPro" id="IPR058533">
    <property type="entry name" value="Cation_efflux_TM"/>
</dbReference>
<dbReference type="AlphaFoldDB" id="A0A7G5XM85"/>
<evidence type="ECO:0000256" key="3">
    <source>
        <dbReference type="ARBA" id="ARBA00022448"/>
    </source>
</evidence>
<dbReference type="GO" id="GO:0006882">
    <property type="term" value="P:intracellular zinc ion homeostasis"/>
    <property type="evidence" value="ECO:0007669"/>
    <property type="project" value="TreeGrafter"/>
</dbReference>
<feature type="domain" description="Cation efflux protein transmembrane" evidence="8">
    <location>
        <begin position="10"/>
        <end position="203"/>
    </location>
</feature>
<accession>A0A7G5XM85</accession>
<dbReference type="Gene3D" id="3.30.70.1350">
    <property type="entry name" value="Cation efflux protein, cytoplasmic domain"/>
    <property type="match status" value="1"/>
</dbReference>
<dbReference type="InterPro" id="IPR036837">
    <property type="entry name" value="Cation_efflux_CTD_sf"/>
</dbReference>
<dbReference type="Proteomes" id="UP000515344">
    <property type="component" value="Chromosome"/>
</dbReference>
<dbReference type="GO" id="GO:0005886">
    <property type="term" value="C:plasma membrane"/>
    <property type="evidence" value="ECO:0007669"/>
    <property type="project" value="TreeGrafter"/>
</dbReference>
<keyword evidence="4 7" id="KW-0812">Transmembrane</keyword>
<dbReference type="GO" id="GO:0015093">
    <property type="term" value="F:ferrous iron transmembrane transporter activity"/>
    <property type="evidence" value="ECO:0007669"/>
    <property type="project" value="TreeGrafter"/>
</dbReference>
<dbReference type="InterPro" id="IPR002524">
    <property type="entry name" value="Cation_efflux"/>
</dbReference>
<dbReference type="GO" id="GO:0015086">
    <property type="term" value="F:cadmium ion transmembrane transporter activity"/>
    <property type="evidence" value="ECO:0007669"/>
    <property type="project" value="TreeGrafter"/>
</dbReference>
<evidence type="ECO:0000256" key="6">
    <source>
        <dbReference type="ARBA" id="ARBA00023136"/>
    </source>
</evidence>
<feature type="transmembrane region" description="Helical" evidence="7">
    <location>
        <begin position="114"/>
        <end position="132"/>
    </location>
</feature>
<dbReference type="InterPro" id="IPR027470">
    <property type="entry name" value="Cation_efflux_CTD"/>
</dbReference>
<evidence type="ECO:0000259" key="8">
    <source>
        <dbReference type="Pfam" id="PF01545"/>
    </source>
</evidence>
<proteinExistence type="inferred from homology"/>
<dbReference type="PANTHER" id="PTHR43840:SF15">
    <property type="entry name" value="MITOCHONDRIAL METAL TRANSPORTER 1-RELATED"/>
    <property type="match status" value="1"/>
</dbReference>
<name>A0A7G5XM85_9BACT</name>
<gene>
    <name evidence="10" type="ORF">H4075_10590</name>
</gene>
<dbReference type="NCBIfam" id="TIGR01297">
    <property type="entry name" value="CDF"/>
    <property type="match status" value="1"/>
</dbReference>
<dbReference type="KEGG" id="lacs:H4075_10590"/>